<dbReference type="Proteomes" id="UP000027586">
    <property type="component" value="Unassembled WGS sequence"/>
</dbReference>
<organism evidence="1 2">
    <name type="scientific">Lichtheimia corymbifera JMRC:FSU:9682</name>
    <dbReference type="NCBI Taxonomy" id="1263082"/>
    <lineage>
        <taxon>Eukaryota</taxon>
        <taxon>Fungi</taxon>
        <taxon>Fungi incertae sedis</taxon>
        <taxon>Mucoromycota</taxon>
        <taxon>Mucoromycotina</taxon>
        <taxon>Mucoromycetes</taxon>
        <taxon>Mucorales</taxon>
        <taxon>Lichtheimiaceae</taxon>
        <taxon>Lichtheimia</taxon>
    </lineage>
</organism>
<reference evidence="1" key="1">
    <citation type="submission" date="2013-08" db="EMBL/GenBank/DDBJ databases">
        <title>Gene expansion shapes genome architecture in the human pathogen Lichtheimia corymbifera: an evolutionary genomics analysis in the ancient terrestrial Mucorales (Mucoromycotina).</title>
        <authorList>
            <person name="Schwartze V.U."/>
            <person name="Winter S."/>
            <person name="Shelest E."/>
            <person name="Marcet-Houben M."/>
            <person name="Horn F."/>
            <person name="Wehner S."/>
            <person name="Hoffmann K."/>
            <person name="Riege K."/>
            <person name="Sammeth M."/>
            <person name="Nowrousian M."/>
            <person name="Valiante V."/>
            <person name="Linde J."/>
            <person name="Jacobsen I.D."/>
            <person name="Marz M."/>
            <person name="Brakhage A.A."/>
            <person name="Gabaldon T."/>
            <person name="Bocker S."/>
            <person name="Voigt K."/>
        </authorList>
    </citation>
    <scope>NUCLEOTIDE SEQUENCE [LARGE SCALE GENOMIC DNA]</scope>
    <source>
        <strain evidence="1">FSU 9682</strain>
    </source>
</reference>
<keyword evidence="2" id="KW-1185">Reference proteome</keyword>
<sequence>MSSLQPYSLALLLIAEQIGHPTHKLRNWSPKYLPSNCEMGFIDNKPCKTPQPLEDLKCIMNTGVSVISMETKMIEISLGIPYCSQYGSYLAHLKFGRLTLLMRSSISATSGTTMTVTLDSKSILIQ</sequence>
<protein>
    <submittedName>
        <fullName evidence="1">Uncharacterized protein</fullName>
    </submittedName>
</protein>
<name>A0A068S6I5_9FUNG</name>
<comment type="caution">
    <text evidence="1">The sequence shown here is derived from an EMBL/GenBank/DDBJ whole genome shotgun (WGS) entry which is preliminary data.</text>
</comment>
<evidence type="ECO:0000313" key="2">
    <source>
        <dbReference type="Proteomes" id="UP000027586"/>
    </source>
</evidence>
<dbReference type="EMBL" id="CBTN010000041">
    <property type="protein sequence ID" value="CDH56881.1"/>
    <property type="molecule type" value="Genomic_DNA"/>
</dbReference>
<gene>
    <name evidence="1" type="ORF">LCOR_07884.1</name>
</gene>
<dbReference type="AlphaFoldDB" id="A0A068S6I5"/>
<evidence type="ECO:0000313" key="1">
    <source>
        <dbReference type="EMBL" id="CDH56881.1"/>
    </source>
</evidence>
<accession>A0A068S6I5</accession>
<dbReference type="VEuPathDB" id="FungiDB:LCOR_07884.1"/>
<proteinExistence type="predicted"/>